<dbReference type="Pfam" id="PF00990">
    <property type="entry name" value="GGDEF"/>
    <property type="match status" value="1"/>
</dbReference>
<evidence type="ECO:0000256" key="4">
    <source>
        <dbReference type="SAM" id="Phobius"/>
    </source>
</evidence>
<name>A0A972K1K0_9BACL</name>
<keyword evidence="4" id="KW-0812">Transmembrane</keyword>
<dbReference type="SMART" id="SM00304">
    <property type="entry name" value="HAMP"/>
    <property type="match status" value="1"/>
</dbReference>
<dbReference type="Gene3D" id="6.10.340.10">
    <property type="match status" value="1"/>
</dbReference>
<keyword evidence="3 4" id="KW-0472">Membrane</keyword>
<dbReference type="SUPFAM" id="SSF55073">
    <property type="entry name" value="Nucleotide cyclase"/>
    <property type="match status" value="1"/>
</dbReference>
<dbReference type="SUPFAM" id="SSF158472">
    <property type="entry name" value="HAMP domain-like"/>
    <property type="match status" value="1"/>
</dbReference>
<dbReference type="GO" id="GO:0007165">
    <property type="term" value="P:signal transduction"/>
    <property type="evidence" value="ECO:0007669"/>
    <property type="project" value="InterPro"/>
</dbReference>
<dbReference type="InterPro" id="IPR000160">
    <property type="entry name" value="GGDEF_dom"/>
</dbReference>
<evidence type="ECO:0000313" key="8">
    <source>
        <dbReference type="Proteomes" id="UP000641588"/>
    </source>
</evidence>
<dbReference type="Gene3D" id="3.30.450.40">
    <property type="match status" value="1"/>
</dbReference>
<protein>
    <submittedName>
        <fullName evidence="7">Diguanylate cyclase</fullName>
    </submittedName>
</protein>
<dbReference type="PROSITE" id="PS50887">
    <property type="entry name" value="GGDEF"/>
    <property type="match status" value="1"/>
</dbReference>
<feature type="transmembrane region" description="Helical" evidence="4">
    <location>
        <begin position="183"/>
        <end position="205"/>
    </location>
</feature>
<dbReference type="GO" id="GO:0005886">
    <property type="term" value="C:plasma membrane"/>
    <property type="evidence" value="ECO:0007669"/>
    <property type="project" value="UniProtKB-SubCell"/>
</dbReference>
<keyword evidence="4" id="KW-1133">Transmembrane helix</keyword>
<keyword evidence="2" id="KW-1003">Cell membrane</keyword>
<comment type="caution">
    <text evidence="7">The sequence shown here is derived from an EMBL/GenBank/DDBJ whole genome shotgun (WGS) entry which is preliminary data.</text>
</comment>
<evidence type="ECO:0000259" key="5">
    <source>
        <dbReference type="PROSITE" id="PS50885"/>
    </source>
</evidence>
<dbReference type="GO" id="GO:0052621">
    <property type="term" value="F:diguanylate cyclase activity"/>
    <property type="evidence" value="ECO:0007669"/>
    <property type="project" value="TreeGrafter"/>
</dbReference>
<evidence type="ECO:0000256" key="1">
    <source>
        <dbReference type="ARBA" id="ARBA00004236"/>
    </source>
</evidence>
<feature type="transmembrane region" description="Helical" evidence="4">
    <location>
        <begin position="16"/>
        <end position="39"/>
    </location>
</feature>
<reference evidence="7" key="1">
    <citation type="submission" date="2019-10" db="EMBL/GenBank/DDBJ databases">
        <title>Description of Paenibacillus glebae sp. nov.</title>
        <authorList>
            <person name="Carlier A."/>
            <person name="Qi S."/>
        </authorList>
    </citation>
    <scope>NUCLEOTIDE SEQUENCE</scope>
    <source>
        <strain evidence="7">LMG 31456</strain>
    </source>
</reference>
<evidence type="ECO:0000256" key="3">
    <source>
        <dbReference type="ARBA" id="ARBA00023136"/>
    </source>
</evidence>
<dbReference type="EMBL" id="WHOD01000066">
    <property type="protein sequence ID" value="NOU94930.1"/>
    <property type="molecule type" value="Genomic_DNA"/>
</dbReference>
<dbReference type="Pfam" id="PF00672">
    <property type="entry name" value="HAMP"/>
    <property type="match status" value="1"/>
</dbReference>
<proteinExistence type="predicted"/>
<dbReference type="Proteomes" id="UP000641588">
    <property type="component" value="Unassembled WGS sequence"/>
</dbReference>
<dbReference type="InterPro" id="IPR029787">
    <property type="entry name" value="Nucleotide_cyclase"/>
</dbReference>
<dbReference type="PROSITE" id="PS50885">
    <property type="entry name" value="HAMP"/>
    <property type="match status" value="1"/>
</dbReference>
<evidence type="ECO:0000313" key="7">
    <source>
        <dbReference type="EMBL" id="NOU94930.1"/>
    </source>
</evidence>
<dbReference type="FunFam" id="3.30.70.270:FF:000001">
    <property type="entry name" value="Diguanylate cyclase domain protein"/>
    <property type="match status" value="1"/>
</dbReference>
<dbReference type="InterPro" id="IPR029016">
    <property type="entry name" value="GAF-like_dom_sf"/>
</dbReference>
<dbReference type="CDD" id="cd01949">
    <property type="entry name" value="GGDEF"/>
    <property type="match status" value="1"/>
</dbReference>
<accession>A0A972K1K0</accession>
<comment type="subcellular location">
    <subcellularLocation>
        <location evidence="1">Cell membrane</location>
    </subcellularLocation>
</comment>
<dbReference type="SMART" id="SM00267">
    <property type="entry name" value="GGDEF"/>
    <property type="match status" value="1"/>
</dbReference>
<dbReference type="PANTHER" id="PTHR45138">
    <property type="entry name" value="REGULATORY COMPONENTS OF SENSORY TRANSDUCTION SYSTEM"/>
    <property type="match status" value="1"/>
</dbReference>
<organism evidence="7 8">
    <name type="scientific">Paenibacillus foliorum</name>
    <dbReference type="NCBI Taxonomy" id="2654974"/>
    <lineage>
        <taxon>Bacteria</taxon>
        <taxon>Bacillati</taxon>
        <taxon>Bacillota</taxon>
        <taxon>Bacilli</taxon>
        <taxon>Bacillales</taxon>
        <taxon>Paenibacillaceae</taxon>
        <taxon>Paenibacillus</taxon>
    </lineage>
</organism>
<dbReference type="AlphaFoldDB" id="A0A972K1K0"/>
<feature type="domain" description="GGDEF" evidence="6">
    <location>
        <begin position="455"/>
        <end position="590"/>
    </location>
</feature>
<evidence type="ECO:0000259" key="6">
    <source>
        <dbReference type="PROSITE" id="PS50887"/>
    </source>
</evidence>
<dbReference type="NCBIfam" id="TIGR00254">
    <property type="entry name" value="GGDEF"/>
    <property type="match status" value="1"/>
</dbReference>
<keyword evidence="8" id="KW-1185">Reference proteome</keyword>
<dbReference type="InterPro" id="IPR043128">
    <property type="entry name" value="Rev_trsase/Diguanyl_cyclase"/>
</dbReference>
<gene>
    <name evidence="7" type="ORF">GC093_17125</name>
</gene>
<dbReference type="InterPro" id="IPR050469">
    <property type="entry name" value="Diguanylate_Cyclase"/>
</dbReference>
<evidence type="ECO:0000256" key="2">
    <source>
        <dbReference type="ARBA" id="ARBA00022475"/>
    </source>
</evidence>
<dbReference type="SUPFAM" id="SSF55781">
    <property type="entry name" value="GAF domain-like"/>
    <property type="match status" value="1"/>
</dbReference>
<dbReference type="PANTHER" id="PTHR45138:SF9">
    <property type="entry name" value="DIGUANYLATE CYCLASE DGCM-RELATED"/>
    <property type="match status" value="1"/>
</dbReference>
<dbReference type="Gene3D" id="3.30.70.270">
    <property type="match status" value="1"/>
</dbReference>
<dbReference type="CDD" id="cd06225">
    <property type="entry name" value="HAMP"/>
    <property type="match status" value="1"/>
</dbReference>
<feature type="domain" description="HAMP" evidence="5">
    <location>
        <begin position="203"/>
        <end position="255"/>
    </location>
</feature>
<dbReference type="InterPro" id="IPR003660">
    <property type="entry name" value="HAMP_dom"/>
</dbReference>
<sequence>MGESMMMTYSKLQTKITIMLVIILTVSIGLNNVIGTYFFQKQYYEVLEEQILVIGQSLKNQLDHIHSFGFTEKNLVGFDELCKEIIWKHKEISLVYVADTDGQVLFKSKNQENTTMLDIPELLEAVRLSKEGVISYTHQGNSYLGAVIPFLNTDKTHYEGSVVVIVESNKINHKLFSLYKYPVLLTLLFFILSFFLIMLTLSNWVTNPLKSMVLHMNEAAAGNLRSYANTTARDEIGQLGQVFNRMLKQISELVVQTAQTIELESRYNAEFKQRKDGEALRHAISSVSSTLDEREVNERILTSLRELVPYTSSTLWIQHYDMLTSMMTRYDESSNGYKDIEYAEQHAREMFSLLQQQEQPFVKETNRIHFLYLPILIESNVQGMIIVQNGGSYTQSDVNIAFTYTSQVGSYIQNARLYRQMQRLAATDVLTGIYNRRHFFDQAFRVFQQSVHTNSHLGIIMFDVDHFKGVNDQYGHPVGDLVLASVAGRVSSYLLNDESQTFGRYGGEEFIILINGTSDEWLQALAEQIRRGISEMSFPTSHGDLRVTASLGIACRNEQAETLEKLLKLADTALYKAKASGRNCVAVTDDH</sequence>